<dbReference type="Pfam" id="PF13649">
    <property type="entry name" value="Methyltransf_25"/>
    <property type="match status" value="1"/>
</dbReference>
<evidence type="ECO:0000256" key="1">
    <source>
        <dbReference type="ARBA" id="ARBA00038158"/>
    </source>
</evidence>
<dbReference type="SUPFAM" id="SSF53335">
    <property type="entry name" value="S-adenosyl-L-methionine-dependent methyltransferases"/>
    <property type="match status" value="1"/>
</dbReference>
<accession>A0AA40AWP1</accession>
<dbReference type="Proteomes" id="UP001172101">
    <property type="component" value="Unassembled WGS sequence"/>
</dbReference>
<dbReference type="PANTHER" id="PTHR43591">
    <property type="entry name" value="METHYLTRANSFERASE"/>
    <property type="match status" value="1"/>
</dbReference>
<dbReference type="GO" id="GO:0032259">
    <property type="term" value="P:methylation"/>
    <property type="evidence" value="ECO:0007669"/>
    <property type="project" value="UniProtKB-KW"/>
</dbReference>
<gene>
    <name evidence="3" type="ORF">B0T26DRAFT_643473</name>
</gene>
<feature type="domain" description="Methyltransferase" evidence="2">
    <location>
        <begin position="55"/>
        <end position="158"/>
    </location>
</feature>
<dbReference type="EMBL" id="JAUIRO010000003">
    <property type="protein sequence ID" value="KAK0723357.1"/>
    <property type="molecule type" value="Genomic_DNA"/>
</dbReference>
<dbReference type="InterPro" id="IPR029063">
    <property type="entry name" value="SAM-dependent_MTases_sf"/>
</dbReference>
<organism evidence="3 4">
    <name type="scientific">Lasiosphaeria miniovina</name>
    <dbReference type="NCBI Taxonomy" id="1954250"/>
    <lineage>
        <taxon>Eukaryota</taxon>
        <taxon>Fungi</taxon>
        <taxon>Dikarya</taxon>
        <taxon>Ascomycota</taxon>
        <taxon>Pezizomycotina</taxon>
        <taxon>Sordariomycetes</taxon>
        <taxon>Sordariomycetidae</taxon>
        <taxon>Sordariales</taxon>
        <taxon>Lasiosphaeriaceae</taxon>
        <taxon>Lasiosphaeria</taxon>
    </lineage>
</organism>
<dbReference type="RefSeq" id="XP_060299281.1">
    <property type="nucleotide sequence ID" value="XM_060437532.1"/>
</dbReference>
<dbReference type="AlphaFoldDB" id="A0AA40AWP1"/>
<evidence type="ECO:0000313" key="4">
    <source>
        <dbReference type="Proteomes" id="UP001172101"/>
    </source>
</evidence>
<dbReference type="InterPro" id="IPR041698">
    <property type="entry name" value="Methyltransf_25"/>
</dbReference>
<sequence>MSEATSEQAKATSEQARHDYDKAASGYAGYSELPSGQLEAELVRIALGDCTGCTVLDLGGGMGRHARTALQLGATAVDLVDISAGMMHAGQQQYGVEFDATARLRFWQADVAQPLDHLPLRKEGYDIVMANWVFSFAGSTQALHAMLANVRRHLKPGGRFVGVRDADPWSPVLQTGKYGGLCRDISPIPGGVRYVCVLQSTPPVEFVGTCLEVVYSGSTAVYEQFGLSEVATVPYTSAPVVQRDPAFWSEFLQRPCLAVVTARGSIRL</sequence>
<evidence type="ECO:0000259" key="2">
    <source>
        <dbReference type="Pfam" id="PF13649"/>
    </source>
</evidence>
<dbReference type="CDD" id="cd02440">
    <property type="entry name" value="AdoMet_MTases"/>
    <property type="match status" value="1"/>
</dbReference>
<reference evidence="3" key="1">
    <citation type="submission" date="2023-06" db="EMBL/GenBank/DDBJ databases">
        <title>Genome-scale phylogeny and comparative genomics of the fungal order Sordariales.</title>
        <authorList>
            <consortium name="Lawrence Berkeley National Laboratory"/>
            <person name="Hensen N."/>
            <person name="Bonometti L."/>
            <person name="Westerberg I."/>
            <person name="Brannstrom I.O."/>
            <person name="Guillou S."/>
            <person name="Cros-Aarteil S."/>
            <person name="Calhoun S."/>
            <person name="Haridas S."/>
            <person name="Kuo A."/>
            <person name="Mondo S."/>
            <person name="Pangilinan J."/>
            <person name="Riley R."/>
            <person name="LaButti K."/>
            <person name="Andreopoulos B."/>
            <person name="Lipzen A."/>
            <person name="Chen C."/>
            <person name="Yanf M."/>
            <person name="Daum C."/>
            <person name="Ng V."/>
            <person name="Clum A."/>
            <person name="Steindorff A."/>
            <person name="Ohm R."/>
            <person name="Martin F."/>
            <person name="Silar P."/>
            <person name="Natvig D."/>
            <person name="Lalanne C."/>
            <person name="Gautier V."/>
            <person name="Ament-velasquez S.L."/>
            <person name="Kruys A."/>
            <person name="Hutchinson M.I."/>
            <person name="Powell A.J."/>
            <person name="Barry K."/>
            <person name="Miller A.N."/>
            <person name="Grigoriev I.V."/>
            <person name="Debuchy R."/>
            <person name="Gladieux P."/>
            <person name="Thoren M.H."/>
            <person name="Johannesson H."/>
        </authorList>
    </citation>
    <scope>NUCLEOTIDE SEQUENCE</scope>
    <source>
        <strain evidence="3">SMH2392-1A</strain>
    </source>
</reference>
<comment type="similarity">
    <text evidence="1">Belongs to the methyltransferase superfamily. LaeA methyltransferase family.</text>
</comment>
<keyword evidence="4" id="KW-1185">Reference proteome</keyword>
<comment type="caution">
    <text evidence="3">The sequence shown here is derived from an EMBL/GenBank/DDBJ whole genome shotgun (WGS) entry which is preliminary data.</text>
</comment>
<keyword evidence="3" id="KW-0808">Transferase</keyword>
<proteinExistence type="inferred from homology"/>
<dbReference type="GeneID" id="85320802"/>
<name>A0AA40AWP1_9PEZI</name>
<keyword evidence="3" id="KW-0489">Methyltransferase</keyword>
<evidence type="ECO:0000313" key="3">
    <source>
        <dbReference type="EMBL" id="KAK0723357.1"/>
    </source>
</evidence>
<protein>
    <submittedName>
        <fullName evidence="3">Methyltransferase-like protein</fullName>
    </submittedName>
</protein>
<dbReference type="Gene3D" id="3.40.50.150">
    <property type="entry name" value="Vaccinia Virus protein VP39"/>
    <property type="match status" value="1"/>
</dbReference>
<dbReference type="GO" id="GO:0008168">
    <property type="term" value="F:methyltransferase activity"/>
    <property type="evidence" value="ECO:0007669"/>
    <property type="project" value="UniProtKB-KW"/>
</dbReference>